<reference evidence="6 7" key="1">
    <citation type="submission" date="2009-02" db="EMBL/GenBank/DDBJ databases">
        <title>Annotation of Streptomyces hygroscopicus strain ATCC 53653.</title>
        <authorList>
            <consortium name="The Broad Institute Genome Sequencing Platform"/>
            <consortium name="Broad Institute Microbial Sequencing Center"/>
            <person name="Fischbach M."/>
            <person name="Godfrey P."/>
            <person name="Ward D."/>
            <person name="Young S."/>
            <person name="Zeng Q."/>
            <person name="Koehrsen M."/>
            <person name="Alvarado L."/>
            <person name="Berlin A.M."/>
            <person name="Bochicchio J."/>
            <person name="Borenstein D."/>
            <person name="Chapman S.B."/>
            <person name="Chen Z."/>
            <person name="Engels R."/>
            <person name="Freedman E."/>
            <person name="Gellesch M."/>
            <person name="Goldberg J."/>
            <person name="Griggs A."/>
            <person name="Gujja S."/>
            <person name="Heilman E.R."/>
            <person name="Heiman D.I."/>
            <person name="Hepburn T.A."/>
            <person name="Howarth C."/>
            <person name="Jen D."/>
            <person name="Larson L."/>
            <person name="Lewis B."/>
            <person name="Mehta T."/>
            <person name="Park D."/>
            <person name="Pearson M."/>
            <person name="Richards J."/>
            <person name="Roberts A."/>
            <person name="Saif S."/>
            <person name="Shea T.D."/>
            <person name="Shenoy N."/>
            <person name="Sisk P."/>
            <person name="Stolte C."/>
            <person name="Sykes S.N."/>
            <person name="Thomson T."/>
            <person name="Walk T."/>
            <person name="White J."/>
            <person name="Yandava C."/>
            <person name="Straight P."/>
            <person name="Clardy J."/>
            <person name="Hung D."/>
            <person name="Kolter R."/>
            <person name="Mekalanos J."/>
            <person name="Walker S."/>
            <person name="Walsh C.T."/>
            <person name="Wieland-Brown L.C."/>
            <person name="Haas B."/>
            <person name="Nusbaum C."/>
            <person name="Birren B."/>
        </authorList>
    </citation>
    <scope>NUCLEOTIDE SEQUENCE [LARGE SCALE GENOMIC DNA]</scope>
    <source>
        <strain evidence="6 7">ATCC 53653</strain>
    </source>
</reference>
<dbReference type="CDD" id="cd12117">
    <property type="entry name" value="A_NRPS_Srf_like"/>
    <property type="match status" value="2"/>
</dbReference>
<dbReference type="SUPFAM" id="SSF53474">
    <property type="entry name" value="alpha/beta-Hydrolases"/>
    <property type="match status" value="2"/>
</dbReference>
<feature type="domain" description="Carrier" evidence="5">
    <location>
        <begin position="4265"/>
        <end position="4339"/>
    </location>
</feature>
<evidence type="ECO:0000313" key="7">
    <source>
        <dbReference type="Proteomes" id="UP000003963"/>
    </source>
</evidence>
<evidence type="ECO:0000256" key="4">
    <source>
        <dbReference type="ARBA" id="ARBA00022553"/>
    </source>
</evidence>
<dbReference type="Pfam" id="PF13193">
    <property type="entry name" value="AMP-binding_C"/>
    <property type="match status" value="4"/>
</dbReference>
<dbReference type="PROSITE" id="PS50075">
    <property type="entry name" value="CARRIER"/>
    <property type="match status" value="5"/>
</dbReference>
<protein>
    <submittedName>
        <fullName evidence="6">Non-ribosomal peptide synthetase, component</fullName>
    </submittedName>
</protein>
<feature type="domain" description="Carrier" evidence="5">
    <location>
        <begin position="3195"/>
        <end position="3269"/>
    </location>
</feature>
<keyword evidence="7" id="KW-1185">Reference proteome</keyword>
<evidence type="ECO:0000256" key="2">
    <source>
        <dbReference type="ARBA" id="ARBA00006432"/>
    </source>
</evidence>
<dbReference type="SUPFAM" id="SSF52777">
    <property type="entry name" value="CoA-dependent acyltransferases"/>
    <property type="match status" value="10"/>
</dbReference>
<evidence type="ECO:0000256" key="3">
    <source>
        <dbReference type="ARBA" id="ARBA00022450"/>
    </source>
</evidence>
<dbReference type="Gene3D" id="2.30.38.10">
    <property type="entry name" value="Luciferase, Domain 3"/>
    <property type="match status" value="2"/>
</dbReference>
<dbReference type="InterPro" id="IPR000873">
    <property type="entry name" value="AMP-dep_synth/lig_dom"/>
</dbReference>
<dbReference type="FunFam" id="3.30.300.30:FF:000010">
    <property type="entry name" value="Enterobactin synthetase component F"/>
    <property type="match status" value="1"/>
</dbReference>
<organism evidence="6 7">
    <name type="scientific">Streptomyces himastatinicus ATCC 53653</name>
    <dbReference type="NCBI Taxonomy" id="457427"/>
    <lineage>
        <taxon>Bacteria</taxon>
        <taxon>Bacillati</taxon>
        <taxon>Actinomycetota</taxon>
        <taxon>Actinomycetes</taxon>
        <taxon>Kitasatosporales</taxon>
        <taxon>Streptomycetaceae</taxon>
        <taxon>Streptomyces</taxon>
        <taxon>Streptomyces violaceusniger group</taxon>
    </lineage>
</organism>
<dbReference type="Gene3D" id="1.10.10.1830">
    <property type="entry name" value="Non-ribosomal peptide synthase, adenylation domain"/>
    <property type="match status" value="1"/>
</dbReference>
<dbReference type="GO" id="GO:0043041">
    <property type="term" value="P:amino acid activation for nonribosomal peptide biosynthetic process"/>
    <property type="evidence" value="ECO:0007669"/>
    <property type="project" value="TreeGrafter"/>
</dbReference>
<dbReference type="InterPro" id="IPR009081">
    <property type="entry name" value="PP-bd_ACP"/>
</dbReference>
<proteinExistence type="inferred from homology"/>
<dbReference type="Pfam" id="PF00550">
    <property type="entry name" value="PP-binding"/>
    <property type="match status" value="5"/>
</dbReference>
<evidence type="ECO:0000313" key="6">
    <source>
        <dbReference type="EMBL" id="EFL21632.1"/>
    </source>
</evidence>
<dbReference type="Proteomes" id="UP000003963">
    <property type="component" value="Unassembled WGS sequence"/>
</dbReference>
<dbReference type="Gene3D" id="3.30.559.30">
    <property type="entry name" value="Nonribosomal peptide synthetase, condensation domain"/>
    <property type="match status" value="5"/>
</dbReference>
<dbReference type="InterPro" id="IPR025110">
    <property type="entry name" value="AMP-bd_C"/>
</dbReference>
<dbReference type="CDD" id="cd05930">
    <property type="entry name" value="A_NRPS"/>
    <property type="match status" value="1"/>
</dbReference>
<dbReference type="EMBL" id="GG657754">
    <property type="protein sequence ID" value="EFL21632.1"/>
    <property type="molecule type" value="Genomic_DNA"/>
</dbReference>
<dbReference type="CDD" id="cd19544">
    <property type="entry name" value="E-C_NRPS"/>
    <property type="match status" value="5"/>
</dbReference>
<dbReference type="InterPro" id="IPR020845">
    <property type="entry name" value="AMP-binding_CS"/>
</dbReference>
<dbReference type="Gene3D" id="3.30.300.30">
    <property type="match status" value="4"/>
</dbReference>
<dbReference type="InterPro" id="IPR020802">
    <property type="entry name" value="TesA-like"/>
</dbReference>
<dbReference type="OrthoDB" id="2472181at2"/>
<dbReference type="InterPro" id="IPR001031">
    <property type="entry name" value="Thioesterase"/>
</dbReference>
<comment type="cofactor">
    <cofactor evidence="1">
        <name>pantetheine 4'-phosphate</name>
        <dbReference type="ChEBI" id="CHEBI:47942"/>
    </cofactor>
</comment>
<dbReference type="InterPro" id="IPR044894">
    <property type="entry name" value="TubC_N_sf"/>
</dbReference>
<dbReference type="FunFam" id="3.40.50.980:FF:000001">
    <property type="entry name" value="Non-ribosomal peptide synthetase"/>
    <property type="match status" value="4"/>
</dbReference>
<name>D9WLM9_9ACTN</name>
<dbReference type="FunFam" id="3.40.50.12780:FF:000012">
    <property type="entry name" value="Non-ribosomal peptide synthetase"/>
    <property type="match status" value="4"/>
</dbReference>
<dbReference type="GO" id="GO:0031177">
    <property type="term" value="F:phosphopantetheine binding"/>
    <property type="evidence" value="ECO:0007669"/>
    <property type="project" value="InterPro"/>
</dbReference>
<comment type="similarity">
    <text evidence="2">Belongs to the ATP-dependent AMP-binding enzyme family.</text>
</comment>
<dbReference type="RefSeq" id="WP_009713454.1">
    <property type="nucleotide sequence ID" value="NZ_GG657754.1"/>
</dbReference>
<keyword evidence="3" id="KW-0596">Phosphopantetheine</keyword>
<dbReference type="HOGENOM" id="CLU_000022_0_13_11"/>
<dbReference type="GO" id="GO:0044550">
    <property type="term" value="P:secondary metabolite biosynthetic process"/>
    <property type="evidence" value="ECO:0007669"/>
    <property type="project" value="UniProtKB-ARBA"/>
</dbReference>
<dbReference type="SUPFAM" id="SSF56801">
    <property type="entry name" value="Acetyl-CoA synthetase-like"/>
    <property type="match status" value="5"/>
</dbReference>
<dbReference type="FunFam" id="3.40.50.980:FF:000002">
    <property type="entry name" value="Enterobactin synthetase component F"/>
    <property type="match status" value="2"/>
</dbReference>
<evidence type="ECO:0000256" key="1">
    <source>
        <dbReference type="ARBA" id="ARBA00001957"/>
    </source>
</evidence>
<dbReference type="SMART" id="SM00824">
    <property type="entry name" value="PKS_TE"/>
    <property type="match status" value="1"/>
</dbReference>
<dbReference type="InterPro" id="IPR041464">
    <property type="entry name" value="TubC_N"/>
</dbReference>
<dbReference type="GO" id="GO:0017000">
    <property type="term" value="P:antibiotic biosynthetic process"/>
    <property type="evidence" value="ECO:0007669"/>
    <property type="project" value="UniProtKB-ARBA"/>
</dbReference>
<dbReference type="SUPFAM" id="SSF47336">
    <property type="entry name" value="ACP-like"/>
    <property type="match status" value="5"/>
</dbReference>
<dbReference type="InterPro" id="IPR036736">
    <property type="entry name" value="ACP-like_sf"/>
</dbReference>
<dbReference type="InterPro" id="IPR029058">
    <property type="entry name" value="AB_hydrolase_fold"/>
</dbReference>
<accession>D9WLM9</accession>
<keyword evidence="4" id="KW-0597">Phosphoprotein</keyword>
<dbReference type="Gene3D" id="1.10.1200.10">
    <property type="entry name" value="ACP-like"/>
    <property type="match status" value="3"/>
</dbReference>
<dbReference type="SMART" id="SM00823">
    <property type="entry name" value="PKS_PP"/>
    <property type="match status" value="5"/>
</dbReference>
<sequence length="5552" mass="596591">MSIDELLLEIRAKSVELRRLGDDLKVRAPEDALDSALVQQLRSHKAELLALIGPGDSDWWSPPVRITPEMLPLVELTQEQIDKVIGTVPGGTGNVQDIYPLAPLQEGIFFHHLMGGEGDAYLLSSVTAVPSREWVGKFADALRTVMERHDILRTSVVWEGLPHPVQVVWRQAELPVEEVALDSDGDATAQLLTRYDPRRYRLDLNQAPLLRVVTAYDEPNDRWLLQVLMHHLMGDHTTMEVVQEEIGAVLAGRADALPEPVPYRNVVAQAVLGTSQAEHKEFFTELIGDIDEPTAPYGILDVRGDGTGITEARVEVDAALSRTVREQARQAGVSPASVCHLAWSMVLSRLTGRSDVVFGTVMFGRMQAGAGAERGIGLFINTLPIRVDVGNRGVLDALRDTHGVLATVLRHEHAPLVLAQGCSQVPSGLPLFTTLLNYRHTPEPADPTPSEPDEQFEVLHSEERTNYPVVVSVDDGGTGFSVTAQVDDRLDPDRVCRLLLNAIQEISQALTTAPDALVSDLEILPETERTLVVEGFNATQTPLDTQVCVHELFEQRVAAAPEAVAVVHGDTQVTYQDVNARANQIAHRLRSAGVGPDVRVGICAQRGVPLLTAMLGVLKAGGAYVPLDPNYPTERLAFMLADAQPAVILTDGVDLPTADVPVVDLATLTEEPETDLPHLATSTDMAYVLYTSGSTGLPKGVAVEHRNIVRLVVNNPSVEFTPQDRTAFAANPSFDAATWEIWGPLTNGGTVVVIDQDDVLDPQQFAGVLRDQSVSMLWMTVGLFNRSHTALGDVLSQLRYLVVGGDVLDPSAIAATVGGPQHLLNGYGPTETTTFAATHLIETVDAGRSVPIGKPIGNTRIYLVDGYGRPVPVGVTGELFIGGLGVARGYLGRPGLTAERFVPDWLTGDGTRLYRTGDLGRWLPDGTIEFVGRNDFQVKVRGYRIELGEIEARLLEHHAVREAIVIAHGDRIDAYYVPDTTIEVETLRDALSEALPSYMVPSAFVALDALPLTPNGKVDRDKLPAPDGDAVVVRGYQAPVGLVEEKLAAIWADLLGVERIGRNDDFFELGGHSLLAVSLVERMREAGLTCDIRAVFTTPTITGLATAVAAGGGADLVVPPNAIPADAEAITPDMLPLVTLTEEHITQVVSTVPGGARNVQDIYPLGPLQEGIFFHHLMGGDVDPYLISVLFAVDTRDDVDRFVTALQAVVNRHDILRTSVAWEGLPQPVQVVWRHADLPVEEVSFEAGRDASEQLRERRFGMPLDAAPLMRIVVGFDATRQQWLMMVLRHHIIDDNTSVGALVSEVNAHLDGRADALPEPVPYRNVVAQAVLGTSREEHEKFFTGLLGDVDEPTAPYGVLDVRGDGTGVAEARVDVDPALARTVREQARRAGVSPASMCHLAWSLVLSRLTGRSDVVFGTVLFGRMHAGAGAERGLGLFINTLPVRVDVDARDALGAVRDTHGLLADVLRHEHAPLVLAQGCSQVPAGLPLFTTLLNYRHTPESADEAAPDGLGERIEVLHSYERTNYPIVVSINDGGVENAGLAITAQVDDRLDPDGICGMLTAALRELADTLAGDRSVPLAAVDVLPAAERSLLVDGFNATDTSADPKLCLHESFEAQAAATPDAVALVHRDTQVTYRELNERANRIAHRLRAAGVSPGARVGICAERGVGLLAAVVGVLKAGGAYVPLDPSYPAERVAFMLTDAKPMVVLTDGADPAALIQATAPEDTVVWDLATDFTDAPVGNVPATVSPSDVAYVIYTSGSTGTPKGVLVEHRQVARLFTAIDDWFGFGPSDVWALCHSYAFDFSVWEIWGALLHGGQLVIVPSDVVRAPDELWQLLCSAGVTVLCQTPGAFTRLTDARLRAPDTEGQLRFVIFGGEALEVAALRPWFDATAGGGPTLVNMYGITETTVHVTWQPITPETAGGLGGSLIGQPIPDLNVYVIDTHGRPAPVGVTGELMVGGRGVTRGYLGRPGLTAERFVPNWLTGDGTRLYRTGDLGRWLPDGTLEYIGRNDFQVKVRGYRIELGEIEARLLDHDTIREATVIAHGDRLNAYYVADTTIDAGTLRDALGKVLPSYMVPSAFVALDALPLTPNGKVDRDKLPAPDGHAVVARGYQAPVGLVEQKLSSIWADLLGVEQVGRDDDFFELGGHSLLAVSLVEQMRQAGLSCDVRAVFTTPTVAGLATAIAAGGGTEVQVPPNAIPADAEAITPDMLPLVELTEDHITQVVSTVPGGARNVQDIYPLAPLQEGIFFHHLMGGDTDPYLVSYVLPINTRAEADQFVAAVQTVMDRHDILRTAVVWEGLPHPVQVVWRHTDLPVEDVTLDANDDAATQLLTHYDPRRHRLDLNQAPLLRVVRAYDAPNDRWLLLVLMHHLVGDHTTLEVLQEEIGAVLNGRTDALPKPVPYRNAVAQAVLGTSQQEHQEFFRDLLGDIDEPTAPYGIHDVRGDGTGITEAQVAVEPDVAVMLREQARQAGVSPASVFHLAWSMVLSRLTGRSDVVFGTVLFGRLQAGAGAERGLGLFINTLPIRVDVGTRGALDAVRGTHGLLAEVLRHEHAPLVLAQGSSQVPTGLPLFTTLLNYRHNAPADPAITEAAVSGFEVLHSEERTNYPIVVSVNDLGDAGLSISAQVDDRLDPERISELMVAAVRELTQALASRPTAPVSGFEVLPAAERTMLVEGFNATETPVDTRVRVHELFEARAQAAPDAVALLHDGGRMSYGELDRTANRIAHRLRAAGVGPDVRVGICARRGVPLIAAILGVLKAGGAYVPLDPSYPAERLAFMLADARPAVVLTDGTDLPADDVLSLDLTTDFTDQPETAVTGGATGTTGADAAYVIYTSGSTGTPKGVVVEHRSVVNRIGWMQRAYPIAQDDVILQKTPMSFDVSVWEFFWWMTEGASLCLLEPGGEKDPDVIAATIERAGVTTMHFVPAMLSAFLDAVGTVDLPSLRQVFASGEALPPHLVRKFHRAFASPERPRLINLYGPTEATVDVTHHPCHEPDPTLVPIGRPIDNTRLYVVDGCGRPVPVGVVGELFIGGLGVARGYLGRPGLTAERFVPDWLTGDGTRLYRTGDLVRWLPDGTLEYIGRNDFQVKVRGYRIELGEIEARLLDQPTIREAIVVAHGDRLDAYYVADTSVDVETLRDALGKALPSYMVPSAFVALDALPLTPNGKVDRDKLPAPDGGAVVTRGYQAPVGVVEEVLAAIWADLLSVERVGRDDDFFELGGHSLLAVSLVERMRAAGLSCDVRAVFTTPTVAGLATAVAAGGGTEVQVPPNAVPADAEAITPDMLPLVELSEEHIATVVSTVPGGARNVQDIYPLAPLQEGIFFHHLMGADGDPYLGRSLYAAPSREAVTALTTALQTVVDRHDILRTSVVWEGLPQPVQVVRRHTALPVDEVTVDGAKDAVAQLQDRYDPRRYRLDLNQAPLLRLVTAYDEPNDRWLLLVLMHHLIGDNATWDVLQKEIGAVLADRADVLPEPVRYRNVVAQAVLGTSREEHEEFFTGLLGDIDEPTAPYGIHDVRGDGTGIAEARVDVDAALARTVREQARRAGVSPASVCHLAWGLVLSRLTGRSDVVFGSVLLGRMQAGAGADRAVGMFVNTLPVRVDAGVGGVFDAVRGTQRLLAEVLRHEHAPLVLAQGCSQVPTGLPLFTSLFNYRHNAPADPAAAEAALGGFEVLHSEERTNYPVVVSVDDGGTEFSVTAQVDDRLDPDRVCGLLLNAVQEIGQALTTAPDTPVSDLEILPEAERALVVDGFNATEAPFDPTARVHERFEAHAKATPDAIAVTHGEVQVTYRELNAKANQIAHRLRTAGVGPDVRVGICAPRGVPLLTAMLGTLKAGGAYVPMDPSFPAERTAFMLADARPTVVLTDGVDLPTAQMPVIDLASLTDEPDTDVPNLASSTDMAYVLYTSGSTGVPKGVAVEHRSIIRLVVDNPYVDFTPDDRTAFAANPSFDAATWEIWGPLTNGGTIVVIDQDTFLNPRQLATTLAAHGVTGLFTTTALFNQTAAVVPDAFAGLRYLFTGGERCDPAAFTRVLDSGAAPQRLIHCYGPTETTTFATTYDVTHVSEGQETLPIGTPIGNTHIYIVDGHGRPVPVGVTGELFIGGLGVARGYLGRPGLTAERFVPNWLTGDGTRLYRTGDLGRWLPDGTIEFVGRNDFQVKVRGYRIELGEIETRLLDHDTIREAIVIARDDRLNAYYVPAPDTTIDVETLRDALSEALPSYMVPSAFVALDALPLTLNGKVDRDKLPTPDGDAVVVRGYQPPVGPVEEELAAIWADLLGVERIGRNDDFFELGGHSLLAVSLVERMREAKLSCDVRAVFTTPTIAELATAVAAGGGAEVEIPPNAIPADADTITPAMLPLVELTQDQITKVVSTVPGGAGNIQDIYPLAPLQEGFLFHHAMYEDGDPYLLSFLLTMETRAAADRFTAAVQSVLDRHDILRTAVVWEGLPRPVQVVWRHASLPVEEVSLSGDGTVDASAELQARFEPAHYRLDLRTAPMLRVVTAYDEPNDRWLLMVLMHHLIGDHTTLEVMQEEIAALLNGRADALPEPVPYRNVVAQAVLGTTQQEHEEFFTELLGDVDEPTAPYGLLDVRGDGTRMDAVSVEVDPAVARSLREQAHRRGVSPASVCHLAWGLALSRLTGRSDVVFGTGLFGRLSGGAGADRGIGLFINTLPMRIAIGAASAADGVRETHHLLADLLAHEHAPLMVAQRCSGVAAPAPLFTSLLVYRYSPVAAESDTPEDTPWSGLEMLGADERTTYPIDITVDDLGDGFVLTVKVAEPVAAERVCALFNTALGTLTEALEQAPGTPVRDLDVLPADERDLVGTAFPEASGRQVRILDAQDRLTPVGVTGELVATGEPGGVPRRTGDRGRWRADGTLELVAPEEETASAVGLAGAAEPAYEAPRGEIEERIAEIWARLLDEPRIGRHDSFFELGGQSLLAIQVGLECKRAGLEVTVADLFAYPRLMDLGAALAERSGTSMDTGTGAAEPAAAEDRAVVLRAGERGRTPLFLVHDGDGYLLYGRALLPYLDEGRPVYGLPVDPAGPDGMRTVEGSAARMVRLIREVWPDGPYRVAGYSSGGTLAYEIAVQLRGLDQQVDFVGLIDTHFPDGAGVFAGALDDDESFLLRMYEQLAQGDPEREAMVRELVASGPRDFAGLVEAVSEVWPPEMTVPEFRAAVSAMRAMLRAETRYVVHPSTVPVYLFKAAESVKAEPAGAAPDEMLGWGRVLSPRTVTVITVPGDHQTMMTAPHLDRFGADFAAALNGVGTPRRSGTYQPVVTLQRGRPGTHPPVFCVPGAGAGVVSFGDLAAQLGRDWTVYGLQPRGLDGTEVPHSSVEAAARAYLDGIARTGVTGPLHLVGHSFGGWVAYEMATQLHAEGRDVTLTIVDSEVPDPVGAPVSQRSHLEVLTRWLEIFEMTVEQPFGLTAEQLAAQPLAAQLTAVHGRLVHFGLASARTSPSYLRGPLTTFAAAVRTAYTPRGTYPGPVRMVFADDPRRTRAENDAEYAERERGWAARIADLRVSRAPGNHMTTLDTPHVGAIAELLRQGR</sequence>
<dbReference type="GO" id="GO:0003824">
    <property type="term" value="F:catalytic activity"/>
    <property type="evidence" value="ECO:0007669"/>
    <property type="project" value="InterPro"/>
</dbReference>
<dbReference type="Gene3D" id="3.30.559.10">
    <property type="entry name" value="Chloramphenicol acetyltransferase-like domain"/>
    <property type="match status" value="5"/>
</dbReference>
<dbReference type="PANTHER" id="PTHR45527">
    <property type="entry name" value="NONRIBOSOMAL PEPTIDE SYNTHETASE"/>
    <property type="match status" value="1"/>
</dbReference>
<dbReference type="Pfam" id="PF00668">
    <property type="entry name" value="Condensation"/>
    <property type="match status" value="5"/>
</dbReference>
<feature type="domain" description="Carrier" evidence="5">
    <location>
        <begin position="1038"/>
        <end position="1112"/>
    </location>
</feature>
<dbReference type="Pfam" id="PF00501">
    <property type="entry name" value="AMP-binding"/>
    <property type="match status" value="4"/>
</dbReference>
<dbReference type="FunFam" id="2.30.38.10:FF:000001">
    <property type="entry name" value="Non-ribosomal peptide synthetase PvdI"/>
    <property type="match status" value="4"/>
</dbReference>
<dbReference type="InterPro" id="IPR042099">
    <property type="entry name" value="ANL_N_sf"/>
</dbReference>
<dbReference type="Gene3D" id="3.40.50.980">
    <property type="match status" value="4"/>
</dbReference>
<dbReference type="STRING" id="457427.SSOG_01344"/>
<dbReference type="GO" id="GO:0008610">
    <property type="term" value="P:lipid biosynthetic process"/>
    <property type="evidence" value="ECO:0007669"/>
    <property type="project" value="UniProtKB-ARBA"/>
</dbReference>
<dbReference type="FunFam" id="1.10.1200.10:FF:000005">
    <property type="entry name" value="Nonribosomal peptide synthetase 1"/>
    <property type="match status" value="5"/>
</dbReference>
<dbReference type="Pfam" id="PF00975">
    <property type="entry name" value="Thioesterase"/>
    <property type="match status" value="2"/>
</dbReference>
<feature type="domain" description="Carrier" evidence="5">
    <location>
        <begin position="4907"/>
        <end position="4981"/>
    </location>
</feature>
<dbReference type="NCBIfam" id="TIGR01733">
    <property type="entry name" value="AA-adenyl-dom"/>
    <property type="match status" value="4"/>
</dbReference>
<dbReference type="InterPro" id="IPR020806">
    <property type="entry name" value="PKS_PP-bd"/>
</dbReference>
<dbReference type="CDD" id="cd17643">
    <property type="entry name" value="A_NRPS_Cytc1-like"/>
    <property type="match status" value="1"/>
</dbReference>
<feature type="domain" description="Carrier" evidence="5">
    <location>
        <begin position="2120"/>
        <end position="2194"/>
    </location>
</feature>
<dbReference type="InterPro" id="IPR045851">
    <property type="entry name" value="AMP-bd_C_sf"/>
</dbReference>
<gene>
    <name evidence="6" type="ORF">SSOG_01344</name>
</gene>
<evidence type="ECO:0000259" key="5">
    <source>
        <dbReference type="PROSITE" id="PS50075"/>
    </source>
</evidence>
<dbReference type="Pfam" id="PF18563">
    <property type="entry name" value="TubC_N"/>
    <property type="match status" value="1"/>
</dbReference>
<dbReference type="NCBIfam" id="NF003417">
    <property type="entry name" value="PRK04813.1"/>
    <property type="match status" value="4"/>
</dbReference>
<dbReference type="InterPro" id="IPR001242">
    <property type="entry name" value="Condensation_dom"/>
</dbReference>
<dbReference type="InterPro" id="IPR010071">
    <property type="entry name" value="AA_adenyl_dom"/>
</dbReference>
<dbReference type="GO" id="GO:0005737">
    <property type="term" value="C:cytoplasm"/>
    <property type="evidence" value="ECO:0007669"/>
    <property type="project" value="TreeGrafter"/>
</dbReference>
<dbReference type="Gene3D" id="3.40.50.12780">
    <property type="entry name" value="N-terminal domain of ligase-like"/>
    <property type="match status" value="2"/>
</dbReference>
<dbReference type="PROSITE" id="PS00455">
    <property type="entry name" value="AMP_BINDING"/>
    <property type="match status" value="4"/>
</dbReference>
<dbReference type="Gene3D" id="3.40.50.1820">
    <property type="entry name" value="alpha/beta hydrolase"/>
    <property type="match status" value="4"/>
</dbReference>
<dbReference type="PANTHER" id="PTHR45527:SF1">
    <property type="entry name" value="FATTY ACID SYNTHASE"/>
    <property type="match status" value="1"/>
</dbReference>
<dbReference type="InterPro" id="IPR023213">
    <property type="entry name" value="CAT-like_dom_sf"/>
</dbReference>